<dbReference type="GO" id="GO:0005524">
    <property type="term" value="F:ATP binding"/>
    <property type="evidence" value="ECO:0007669"/>
    <property type="project" value="UniProtKB-KW"/>
</dbReference>
<evidence type="ECO:0000256" key="8">
    <source>
        <dbReference type="ARBA" id="ARBA00047899"/>
    </source>
</evidence>
<feature type="region of interest" description="Disordered" evidence="11">
    <location>
        <begin position="111"/>
        <end position="140"/>
    </location>
</feature>
<feature type="compositionally biased region" description="Polar residues" evidence="11">
    <location>
        <begin position="1498"/>
        <end position="1507"/>
    </location>
</feature>
<dbReference type="PANTHER" id="PTHR13902">
    <property type="entry name" value="SERINE/THREONINE-PROTEIN KINASE WNK WITH NO LYSINE -RELATED"/>
    <property type="match status" value="1"/>
</dbReference>
<feature type="compositionally biased region" description="Polar residues" evidence="11">
    <location>
        <begin position="195"/>
        <end position="205"/>
    </location>
</feature>
<feature type="region of interest" description="Disordered" evidence="11">
    <location>
        <begin position="2586"/>
        <end position="2618"/>
    </location>
</feature>
<evidence type="ECO:0000256" key="3">
    <source>
        <dbReference type="ARBA" id="ARBA00022527"/>
    </source>
</evidence>
<evidence type="ECO:0000256" key="5">
    <source>
        <dbReference type="ARBA" id="ARBA00022741"/>
    </source>
</evidence>
<dbReference type="EnsemblMetazoa" id="XM_016916617">
    <property type="protein sequence ID" value="XP_016772106"/>
    <property type="gene ID" value="LOC725503"/>
</dbReference>
<dbReference type="PROSITE" id="PS50011">
    <property type="entry name" value="PROTEIN_KINASE_DOM"/>
    <property type="match status" value="1"/>
</dbReference>
<dbReference type="Proteomes" id="UP000005203">
    <property type="component" value="Linkage group LG15"/>
</dbReference>
<feature type="compositionally biased region" description="Polar residues" evidence="11">
    <location>
        <begin position="1306"/>
        <end position="1345"/>
    </location>
</feature>
<keyword evidence="14" id="KW-1185">Reference proteome</keyword>
<dbReference type="CDD" id="cd13983">
    <property type="entry name" value="STKc_WNK"/>
    <property type="match status" value="1"/>
</dbReference>
<keyword evidence="5" id="KW-0547">Nucleotide-binding</keyword>
<feature type="compositionally biased region" description="Polar residues" evidence="11">
    <location>
        <begin position="3074"/>
        <end position="3089"/>
    </location>
</feature>
<dbReference type="Pfam" id="PF00069">
    <property type="entry name" value="Pkinase"/>
    <property type="match status" value="1"/>
</dbReference>
<comment type="cofactor">
    <cofactor evidence="1">
        <name>Mg(2+)</name>
        <dbReference type="ChEBI" id="CHEBI:18420"/>
    </cofactor>
</comment>
<feature type="compositionally biased region" description="Low complexity" evidence="11">
    <location>
        <begin position="1476"/>
        <end position="1487"/>
    </location>
</feature>
<sequence length="3095" mass="345446">MPRCCNENKAVSSVGTSQKHNTEDILLTQSRSFSIGNQLELEEDPPIVEKSHRRIRCDLSPVPTSTSTNLNIKLLNIKGDRNTRQDQVETGSGGYRERKKEVKKRAAIGNTVRGFLSSGHSRQDRYETNRQQSSGGSGLSSLCPKLVASGGGGNQGGISLAVGHLASQEGGPCSVVTSQRIHNHTHHKRQRKLSIVSQAGTSAHSSGDRKTSNISRSSTTICKKQVRTQRIDHNTDSLSITSNGISSTSPSSKKKILSTLRISEKSISRNLNSPSLDHENERSFSDAEEAITATENVFNVPGSSSTPSTPISRLKLKKSDEDETNMECNISEESATLLLNTDKKESDSNKQKTSTSECFEFSSTSNITRKISINCIEEEISAQNKQKIFSTSSINSKCNNSDGKTIKSKSKYVAEKIIEQQNSKNLKETNMEKNIEINMPADNSISSVVNKNNEKIKRKISNDESKSTNIAENENLAKNSNKNMIDDKKNMQQNEEVVKSSRFVTSKVSEEIVETEIKDIDTQREVEEVTIYDEDDNGTSISDIVAAQALHESLSKLGKVPPLDTDMENVKDASMQDETKMMKEEKEKEVVQEETVEGFIGPLLDENFKADEKLTQKTMAMEEVRNLLMKVKVQTVEDDDDEEKAIGISPDGRFLKFEEEIGRGSFKTVYRGLDTQTGVAVAWCELQEKKLNKTERLRFREEAEMLKGLQHPNIVRFYDYWEVTLTRRKYIVLVTELMTSGTLKTYLRRFKKINPKVVKSWCRQILKGLSFLHSRSPPIIHRDLKCDNIFITGTTGSVKIGDLGLATLKNRSFAKSVIGTPEFMAPEMYEEHYDESVDVYAFGMCMLEMATSEYPYSECTGPAQIYKRVVSGVKPQSYDKVENPEVREIIEMCIRLKKEERPLVKDLLNHEFFADDVGLKLEMVSRDSAVADAELSRVEFRLRVLDPKKRTNKHKENEAIQFDFDIQTDNAEEVASEMAKSSLILEEDVKAVTKMLKSQISTLLREREERKAKEEKERLDREADNTNTTTENLLQQQLLLQQMQLQQQQQQMQSNMGIQMQNQVQMQLQQNQIPLQQQQQMQTAAQQTQQHNLQPQQVQLVQQQPLIQQQTSVVQPQQAQQIQQVPQVSQQQVQYQQQQYQQQLQQQYQQQQQQQQQQFSQHVSQNLTATSSQCSTPQTVQTQPQFPQVTQQMQQQQHLHQQQQYIQLNQMNVPQQMSHQIQQQIQPQIQILSQPQHMQHQQIQQPQQVQYSQPQIQHVQQVHSHSVASPPVQNQQYYQQSTTGTSGYNTQPMYQQNISQQMYHSYTSSNSSGHVEILSSNQPTPQIYSHSNISQSTAPPTSQPYIQQQAGQIQASVPSGINIQSTSSSTHIQNTITSTIPNVQNTSTLITNSGHQPQQNVLVQMQYSQNSNIPTSVPISGISAQSNTVSQHQQHFISNTEQCSNTDRSSLSKQDTMDSVQSLPSDVSSNVQDQGNISNLTNINTTSQAIVPNEGIMQENTDNVTSSERSRVKRSGTKRKKPGIKLTVLSVSSIEGQSMTVECQLDTSKQKTVTFKFDRDDMVPTDIANNLVAENLLPQSQCETFVELIEDIVKQLRLDPTRALPLVAHGPPDQSAGGSPVTSRRPRDRDHSLDTAKQVRHGSLTRQSSHRSSYKVHRRHRSRDETSNTSTPTKLLPIDQILSHITSTTSTDKQQNVQTPDSQMGLENTSAEASRRSSTSTQNTDTLTPTNLPSDPTDPTQETIVTVTTSDTTLQDIHHVLKDETTKSSITYSQSQIHDLAINQISEKFKESVQDIIEQEKEMSKETQSDVSSVEVATLTAPPARKISRFLVSPVVEQKIIKNEEEGSNTVENIDKSNILATQSNSLSQSNTIEEGQIKHDDLEVNVLEAQAIISEKCNIENITQSPQCITEQMENVQIIQPVTVNLQNAIQGQTITPMSQIQQNVNAVQSSQHNIIIQGSPILQQSTQQMQTIPQNLAISQKDLSTQVSSSGINLQGQYQNQALQCNVLLQQQQITVQQNLTQMHIQPENQHQGQIQTQRPLQQFHPQQIPQQHQQYVILSGAIPQLQPTAIIDERNRRISNISTTSNMSTDSQISETASVTDDKKQSIVIPNSSMQHVQFISQQDGSNITSLSQSVLEPVQQLQTTPQNIINVPTNASVPVSVPVHQVVSTEVAPKVILKTKEVSSTLPDLAQNLANILSNPKSKSVTPHCLTTHESNQTVNIPGTTVLEYKPTLQSEQYFQPIQPETSQIQPQLPHNYQTNITQQGISQTFQIGQQTHQTQIPLQQTMQLNSTHQIDPQLQMVQQNFQGVAVHTLTSQNKWITPANQTIIQQNAPIRHVQQIQPQLQQTIPQHIIQDTQNIENSTGSDQSQFHLKLPDQQFSGKVSETETQEMINLGRTSSDCPLLSENENSSHDVTPEHTIVESVDSTLFTQNQILQQQQQQQQHRKLSQQNSLDKVSDTSTGTSGTGPQTIADLHQKLVQLTSQPSEALNVGTPPLSYPATPHNHQIIGGYDAYMHSLQQKLVNIGMPISTTHNIGPLSPQTTIQSATTLTDSNVTTNVESSVLTQESTIHQLALSQTQVDCSLDSPTPGGPVGSETMSPSKESIKIRTQRPGSRLQELEQELAKIHHRGTILPTASPQPLTPPVSVVNSIQMQPSLQHTQTLLTTVPSVTAVPGTNVIPNVITSRSDTNTPIQIESQENITEKVNTIQPVRKISRFVVSKVAGPPSNVATSTQQHIDISKNQIEDSKIYHADDAQGTPVQIVHSRENSLPPTQVTQPINAPVIEQSEKDERFWTLTPSEEYQLLIKKQTMELETLQKRHREELERFQQHQLQLLIQQQQQASALHQHHHQHHPVLYHTVTTSVAGQSRLSGTEEYLMFNTNPQTPLQKAPNNYPDTDETLRLAMQKLKQTPLQLQPQQTATGIPHAYVIPIPVVPSETIQNVSTQQSSSYTSEITESLDSAHNPAIINSAQYQFTPILPDGTNIAVSSTGSLVTPIPISSSTGSGSYIQYHENQTLPNFQTFSCPSHGGFFLPAGYRLIYAPPGGTSQSQPATPATPHIGNSHDGTPPTESLHTANVDNSTAPPSHIDQ</sequence>
<evidence type="ECO:0000313" key="15">
    <source>
        <dbReference type="RefSeq" id="XP_016772106.2"/>
    </source>
</evidence>
<feature type="region of interest" description="Disordered" evidence="11">
    <location>
        <begin position="83"/>
        <end position="102"/>
    </location>
</feature>
<feature type="compositionally biased region" description="Basic and acidic residues" evidence="11">
    <location>
        <begin position="1625"/>
        <end position="1634"/>
    </location>
</feature>
<dbReference type="EC" id="2.7.11.1" evidence="2"/>
<dbReference type="SMART" id="SM00220">
    <property type="entry name" value="S_TKc"/>
    <property type="match status" value="1"/>
</dbReference>
<reference evidence="15" key="2">
    <citation type="submission" date="2025-04" db="UniProtKB">
        <authorList>
            <consortium name="RefSeq"/>
        </authorList>
    </citation>
    <scope>IDENTIFICATION</scope>
    <source>
        <strain evidence="15">DH4</strain>
        <tissue evidence="15">Whole body</tissue>
    </source>
</reference>
<feature type="coiled-coil region" evidence="10">
    <location>
        <begin position="2804"/>
        <end position="2838"/>
    </location>
</feature>
<dbReference type="FunFam" id="1.10.510.10:FF:000006">
    <property type="entry name" value="Serine/threonine-protein kinase WNK1 isoform 2"/>
    <property type="match status" value="1"/>
</dbReference>
<dbReference type="Pfam" id="PF24889">
    <property type="entry name" value="CCTL2_WNK"/>
    <property type="match status" value="1"/>
</dbReference>
<dbReference type="OrthoDB" id="4062651at2759"/>
<dbReference type="GO" id="GO:0004674">
    <property type="term" value="F:protein serine/threonine kinase activity"/>
    <property type="evidence" value="ECO:0007669"/>
    <property type="project" value="UniProtKB-KW"/>
</dbReference>
<feature type="compositionally biased region" description="Polar residues" evidence="11">
    <location>
        <begin position="1722"/>
        <end position="1734"/>
    </location>
</feature>
<dbReference type="InterPro" id="IPR050588">
    <property type="entry name" value="WNK_Ser-Thr_kinase"/>
</dbReference>
<evidence type="ECO:0000256" key="7">
    <source>
        <dbReference type="ARBA" id="ARBA00022840"/>
    </source>
</evidence>
<dbReference type="Pfam" id="PF12202">
    <property type="entry name" value="OSR1_C"/>
    <property type="match status" value="1"/>
</dbReference>
<feature type="compositionally biased region" description="Low complexity" evidence="11">
    <location>
        <begin position="303"/>
        <end position="312"/>
    </location>
</feature>
<comment type="catalytic activity">
    <reaction evidence="9">
        <text>L-seryl-[protein] + ATP = O-phospho-L-seryl-[protein] + ADP + H(+)</text>
        <dbReference type="Rhea" id="RHEA:17989"/>
        <dbReference type="Rhea" id="RHEA-COMP:9863"/>
        <dbReference type="Rhea" id="RHEA-COMP:11604"/>
        <dbReference type="ChEBI" id="CHEBI:15378"/>
        <dbReference type="ChEBI" id="CHEBI:29999"/>
        <dbReference type="ChEBI" id="CHEBI:30616"/>
        <dbReference type="ChEBI" id="CHEBI:83421"/>
        <dbReference type="ChEBI" id="CHEBI:456216"/>
        <dbReference type="EC" id="2.7.11.1"/>
    </reaction>
</comment>
<evidence type="ECO:0000256" key="9">
    <source>
        <dbReference type="ARBA" id="ARBA00048679"/>
    </source>
</evidence>
<feature type="region of interest" description="Disordered" evidence="11">
    <location>
        <begin position="2440"/>
        <end position="2475"/>
    </location>
</feature>
<reference evidence="13" key="1">
    <citation type="submission" date="2021-01" db="UniProtKB">
        <authorList>
            <consortium name="EnsemblMetazoa"/>
        </authorList>
    </citation>
    <scope>IDENTIFICATION</scope>
    <source>
        <strain evidence="13">DH4</strain>
    </source>
</reference>
<dbReference type="CTD" id="40391"/>
<dbReference type="GeneID" id="725503"/>
<feature type="compositionally biased region" description="Polar residues" evidence="11">
    <location>
        <begin position="1428"/>
        <end position="1475"/>
    </location>
</feature>
<evidence type="ECO:0000256" key="10">
    <source>
        <dbReference type="SAM" id="Coils"/>
    </source>
</evidence>
<feature type="region of interest" description="Disordered" evidence="11">
    <location>
        <begin position="1005"/>
        <end position="1028"/>
    </location>
</feature>
<feature type="region of interest" description="Disordered" evidence="11">
    <location>
        <begin position="1236"/>
        <end position="1291"/>
    </location>
</feature>
<feature type="compositionally biased region" description="Polar residues" evidence="11">
    <location>
        <begin position="212"/>
        <end position="222"/>
    </location>
</feature>
<feature type="compositionally biased region" description="Low complexity" evidence="11">
    <location>
        <begin position="1709"/>
        <end position="1721"/>
    </location>
</feature>
<feature type="region of interest" description="Disordered" evidence="11">
    <location>
        <begin position="1306"/>
        <end position="1353"/>
    </location>
</feature>
<feature type="compositionally biased region" description="Low complexity" evidence="11">
    <location>
        <begin position="1275"/>
        <end position="1288"/>
    </location>
</feature>
<proteinExistence type="predicted"/>
<dbReference type="InterPro" id="IPR008271">
    <property type="entry name" value="Ser/Thr_kinase_AS"/>
</dbReference>
<dbReference type="FunFam" id="3.30.200.20:FF:000010">
    <property type="entry name" value="Serine/threonine-protein kinase WNK1 isoform 2"/>
    <property type="match status" value="1"/>
</dbReference>
<feature type="compositionally biased region" description="Basic residues" evidence="11">
    <location>
        <begin position="1648"/>
        <end position="1661"/>
    </location>
</feature>
<keyword evidence="4" id="KW-0808">Transferase</keyword>
<feature type="region of interest" description="Disordered" evidence="11">
    <location>
        <begin position="1428"/>
        <end position="1521"/>
    </location>
</feature>
<feature type="compositionally biased region" description="Low complexity" evidence="11">
    <location>
        <begin position="1236"/>
        <end position="1265"/>
    </location>
</feature>
<evidence type="ECO:0000313" key="14">
    <source>
        <dbReference type="Proteomes" id="UP000005203"/>
    </source>
</evidence>
<feature type="compositionally biased region" description="Basic residues" evidence="11">
    <location>
        <begin position="1511"/>
        <end position="1521"/>
    </location>
</feature>
<feature type="region of interest" description="Disordered" evidence="11">
    <location>
        <begin position="1604"/>
        <end position="1741"/>
    </location>
</feature>
<comment type="catalytic activity">
    <reaction evidence="8">
        <text>L-threonyl-[protein] + ATP = O-phospho-L-threonyl-[protein] + ADP + H(+)</text>
        <dbReference type="Rhea" id="RHEA:46608"/>
        <dbReference type="Rhea" id="RHEA-COMP:11060"/>
        <dbReference type="Rhea" id="RHEA-COMP:11605"/>
        <dbReference type="ChEBI" id="CHEBI:15378"/>
        <dbReference type="ChEBI" id="CHEBI:30013"/>
        <dbReference type="ChEBI" id="CHEBI:30616"/>
        <dbReference type="ChEBI" id="CHEBI:61977"/>
        <dbReference type="ChEBI" id="CHEBI:456216"/>
        <dbReference type="EC" id="2.7.11.1"/>
    </reaction>
</comment>
<dbReference type="InterPro" id="IPR024678">
    <property type="entry name" value="Kinase_OSR1/WNK_CCT"/>
</dbReference>
<dbReference type="RefSeq" id="XP_016772106.2">
    <property type="nucleotide sequence ID" value="XM_016916617.2"/>
</dbReference>
<dbReference type="InterPro" id="IPR011009">
    <property type="entry name" value="Kinase-like_dom_sf"/>
</dbReference>
<keyword evidence="7" id="KW-0067">ATP-binding</keyword>
<feature type="region of interest" description="Disordered" evidence="11">
    <location>
        <begin position="182"/>
        <end position="254"/>
    </location>
</feature>
<feature type="region of interest" description="Disordered" evidence="11">
    <location>
        <begin position="3048"/>
        <end position="3095"/>
    </location>
</feature>
<dbReference type="InterPro" id="IPR000719">
    <property type="entry name" value="Prot_kinase_dom"/>
</dbReference>
<keyword evidence="3" id="KW-0723">Serine/threonine-protein kinase</keyword>
<accession>A0A8B7KQR7</accession>
<feature type="compositionally biased region" description="Basic and acidic residues" evidence="11">
    <location>
        <begin position="1005"/>
        <end position="1024"/>
    </location>
</feature>
<evidence type="ECO:0000313" key="13">
    <source>
        <dbReference type="EnsemblMetazoa" id="XP_016772106"/>
    </source>
</evidence>
<dbReference type="SUPFAM" id="SSF56112">
    <property type="entry name" value="Protein kinase-like (PK-like)"/>
    <property type="match status" value="1"/>
</dbReference>
<gene>
    <name evidence="15" type="primary">LOC725503</name>
</gene>
<feature type="domain" description="Protein kinase" evidence="12">
    <location>
        <begin position="655"/>
        <end position="913"/>
    </location>
</feature>
<name>A0A7M7IJM8_APIME</name>
<feature type="compositionally biased region" description="Polar residues" evidence="11">
    <location>
        <begin position="1683"/>
        <end position="1708"/>
    </location>
</feature>
<dbReference type="Gene3D" id="1.10.510.10">
    <property type="entry name" value="Transferase(Phosphotransferase) domain 1"/>
    <property type="match status" value="1"/>
</dbReference>
<feature type="compositionally biased region" description="Basic residues" evidence="11">
    <location>
        <begin position="182"/>
        <end position="192"/>
    </location>
</feature>
<organism evidence="13">
    <name type="scientific">Apis mellifera</name>
    <name type="common">Honeybee</name>
    <dbReference type="NCBI Taxonomy" id="7460"/>
    <lineage>
        <taxon>Eukaryota</taxon>
        <taxon>Metazoa</taxon>
        <taxon>Ecdysozoa</taxon>
        <taxon>Arthropoda</taxon>
        <taxon>Hexapoda</taxon>
        <taxon>Insecta</taxon>
        <taxon>Pterygota</taxon>
        <taxon>Neoptera</taxon>
        <taxon>Endopterygota</taxon>
        <taxon>Hymenoptera</taxon>
        <taxon>Apocrita</taxon>
        <taxon>Aculeata</taxon>
        <taxon>Apoidea</taxon>
        <taxon>Anthophila</taxon>
        <taxon>Apidae</taxon>
        <taxon>Apis</taxon>
    </lineage>
</organism>
<keyword evidence="10" id="KW-0175">Coiled coil</keyword>
<feature type="compositionally biased region" description="Low complexity" evidence="11">
    <location>
        <begin position="2463"/>
        <end position="2472"/>
    </location>
</feature>
<feature type="compositionally biased region" description="Low complexity" evidence="11">
    <location>
        <begin position="237"/>
        <end position="251"/>
    </location>
</feature>
<keyword evidence="6" id="KW-0418">Kinase</keyword>
<evidence type="ECO:0000259" key="12">
    <source>
        <dbReference type="PROSITE" id="PS50011"/>
    </source>
</evidence>
<protein>
    <recommendedName>
        <fullName evidence="2">non-specific serine/threonine protein kinase</fullName>
        <ecNumber evidence="2">2.7.11.1</ecNumber>
    </recommendedName>
</protein>
<evidence type="ECO:0000256" key="2">
    <source>
        <dbReference type="ARBA" id="ARBA00012513"/>
    </source>
</evidence>
<evidence type="ECO:0000256" key="1">
    <source>
        <dbReference type="ARBA" id="ARBA00001946"/>
    </source>
</evidence>
<evidence type="ECO:0000256" key="4">
    <source>
        <dbReference type="ARBA" id="ARBA00022679"/>
    </source>
</evidence>
<evidence type="ECO:0000256" key="6">
    <source>
        <dbReference type="ARBA" id="ARBA00022777"/>
    </source>
</evidence>
<dbReference type="InterPro" id="IPR056865">
    <property type="entry name" value="CCTL2_WNK"/>
</dbReference>
<dbReference type="Gene3D" id="3.30.200.20">
    <property type="entry name" value="Phosphorylase Kinase, domain 1"/>
    <property type="match status" value="1"/>
</dbReference>
<dbReference type="Gene3D" id="3.10.20.90">
    <property type="entry name" value="Phosphatidylinositol 3-kinase Catalytic Subunit, Chain A, domain 1"/>
    <property type="match status" value="2"/>
</dbReference>
<dbReference type="PROSITE" id="PS00108">
    <property type="entry name" value="PROTEIN_KINASE_ST"/>
    <property type="match status" value="1"/>
</dbReference>
<evidence type="ECO:0000256" key="11">
    <source>
        <dbReference type="SAM" id="MobiDB-lite"/>
    </source>
</evidence>
<feature type="region of interest" description="Disordered" evidence="11">
    <location>
        <begin position="298"/>
        <end position="324"/>
    </location>
</feature>
<accession>A0A7M7IJM8</accession>